<dbReference type="InterPro" id="IPR001155">
    <property type="entry name" value="OxRdtase_FMN_N"/>
</dbReference>
<evidence type="ECO:0000256" key="5">
    <source>
        <dbReference type="ARBA" id="ARBA00022643"/>
    </source>
</evidence>
<comment type="similarity">
    <text evidence="3">In the N-terminal section; belongs to the NADH:flavin oxidoreductase/NADH oxidase family.</text>
</comment>
<keyword evidence="6" id="KW-0479">Metal-binding</keyword>
<comment type="cofactor">
    <cofactor evidence="2">
        <name>[4Fe-4S] cluster</name>
        <dbReference type="ChEBI" id="CHEBI:49883"/>
    </cofactor>
</comment>
<dbReference type="PRINTS" id="PR00368">
    <property type="entry name" value="FADPNR"/>
</dbReference>
<dbReference type="PANTHER" id="PTHR42917">
    <property type="entry name" value="2,4-DIENOYL-COA REDUCTASE"/>
    <property type="match status" value="1"/>
</dbReference>
<evidence type="ECO:0000256" key="3">
    <source>
        <dbReference type="ARBA" id="ARBA00011048"/>
    </source>
</evidence>
<dbReference type="InterPro" id="IPR023753">
    <property type="entry name" value="FAD/NAD-binding_dom"/>
</dbReference>
<dbReference type="Gene3D" id="3.50.50.60">
    <property type="entry name" value="FAD/NAD(P)-binding domain"/>
    <property type="match status" value="1"/>
</dbReference>
<evidence type="ECO:0000256" key="8">
    <source>
        <dbReference type="ARBA" id="ARBA00023004"/>
    </source>
</evidence>
<evidence type="ECO:0000259" key="10">
    <source>
        <dbReference type="Pfam" id="PF00724"/>
    </source>
</evidence>
<evidence type="ECO:0000313" key="13">
    <source>
        <dbReference type="Proteomes" id="UP000199073"/>
    </source>
</evidence>
<protein>
    <submittedName>
        <fullName evidence="12">2,4-dienoyl-CoA reductase (NADPH2)</fullName>
    </submittedName>
</protein>
<name>A0A1H0V1K2_9BACT</name>
<dbReference type="STRING" id="91360.SAMN05660330_03820"/>
<evidence type="ECO:0000256" key="7">
    <source>
        <dbReference type="ARBA" id="ARBA00023002"/>
    </source>
</evidence>
<reference evidence="12 13" key="1">
    <citation type="submission" date="2016-10" db="EMBL/GenBank/DDBJ databases">
        <authorList>
            <person name="de Groot N.N."/>
        </authorList>
    </citation>
    <scope>NUCLEOTIDE SEQUENCE [LARGE SCALE GENOMIC DNA]</scope>
    <source>
        <strain evidence="12 13">DSM 12130</strain>
    </source>
</reference>
<dbReference type="Proteomes" id="UP000199073">
    <property type="component" value="Unassembled WGS sequence"/>
</dbReference>
<dbReference type="InterPro" id="IPR051793">
    <property type="entry name" value="NADH:flavin_oxidoreductase"/>
</dbReference>
<evidence type="ECO:0000256" key="1">
    <source>
        <dbReference type="ARBA" id="ARBA00001917"/>
    </source>
</evidence>
<accession>A0A1H0V1K2</accession>
<dbReference type="GO" id="GO:0051536">
    <property type="term" value="F:iron-sulfur cluster binding"/>
    <property type="evidence" value="ECO:0007669"/>
    <property type="project" value="UniProtKB-KW"/>
</dbReference>
<evidence type="ECO:0000256" key="6">
    <source>
        <dbReference type="ARBA" id="ARBA00022723"/>
    </source>
</evidence>
<dbReference type="GO" id="GO:0016491">
    <property type="term" value="F:oxidoreductase activity"/>
    <property type="evidence" value="ECO:0007669"/>
    <property type="project" value="UniProtKB-KW"/>
</dbReference>
<dbReference type="SUPFAM" id="SSF51905">
    <property type="entry name" value="FAD/NAD(P)-binding domain"/>
    <property type="match status" value="1"/>
</dbReference>
<proteinExistence type="inferred from homology"/>
<dbReference type="AlphaFoldDB" id="A0A1H0V1K2"/>
<dbReference type="EMBL" id="FNJI01000039">
    <property type="protein sequence ID" value="SDP72224.1"/>
    <property type="molecule type" value="Genomic_DNA"/>
</dbReference>
<organism evidence="12 13">
    <name type="scientific">Desulforhopalus singaporensis</name>
    <dbReference type="NCBI Taxonomy" id="91360"/>
    <lineage>
        <taxon>Bacteria</taxon>
        <taxon>Pseudomonadati</taxon>
        <taxon>Thermodesulfobacteriota</taxon>
        <taxon>Desulfobulbia</taxon>
        <taxon>Desulfobulbales</taxon>
        <taxon>Desulfocapsaceae</taxon>
        <taxon>Desulforhopalus</taxon>
    </lineage>
</organism>
<evidence type="ECO:0000256" key="2">
    <source>
        <dbReference type="ARBA" id="ARBA00001966"/>
    </source>
</evidence>
<dbReference type="Gene3D" id="3.20.20.70">
    <property type="entry name" value="Aldolase class I"/>
    <property type="match status" value="1"/>
</dbReference>
<dbReference type="PRINTS" id="PR00469">
    <property type="entry name" value="PNDRDTASEII"/>
</dbReference>
<dbReference type="RefSeq" id="WP_092225737.1">
    <property type="nucleotide sequence ID" value="NZ_FNJI01000039.1"/>
</dbReference>
<evidence type="ECO:0000256" key="4">
    <source>
        <dbReference type="ARBA" id="ARBA00022630"/>
    </source>
</evidence>
<evidence type="ECO:0000256" key="9">
    <source>
        <dbReference type="ARBA" id="ARBA00023014"/>
    </source>
</evidence>
<evidence type="ECO:0000313" key="12">
    <source>
        <dbReference type="EMBL" id="SDP72224.1"/>
    </source>
</evidence>
<keyword evidence="8" id="KW-0408">Iron</keyword>
<keyword evidence="5" id="KW-0288">FMN</keyword>
<dbReference type="PANTHER" id="PTHR42917:SF2">
    <property type="entry name" value="2,4-DIENOYL-COA REDUCTASE [(2E)-ENOYL-COA-PRODUCING]"/>
    <property type="match status" value="1"/>
</dbReference>
<comment type="cofactor">
    <cofactor evidence="1">
        <name>FMN</name>
        <dbReference type="ChEBI" id="CHEBI:58210"/>
    </cofactor>
</comment>
<keyword evidence="13" id="KW-1185">Reference proteome</keyword>
<keyword evidence="7" id="KW-0560">Oxidoreductase</keyword>
<dbReference type="CDD" id="cd02803">
    <property type="entry name" value="OYE_like_FMN_family"/>
    <property type="match status" value="1"/>
</dbReference>
<sequence>MGDLLFEPVNINVLEIKNRINMPAMHMNMCDDYQVTDRLLEFYGERARGGVGMITVGQATVDEFSGGGPLCLGAHRDEFIPGLSRLADVIKENGARAFVQLNHGGRYAMSRHIGNRQAVAPSSVTSRLTRELPRELTADEICQIISRFAQAAFRVKTAGFDGVEVLCGTGYLVSEFFSPLTNLRSDEYGGSLVNRMRFGVDVIKAIRQAVGKDFPIVVRMNGNDFMPDGNSKEDFREFAKALVAESVDALNINVGWHETRVPVIVSAVPRGIFGYLSQGMKEVVDVPVMVGHRINDPQTARNLISEKMCDMVCMGRSLIADPNLPRKVKEAREKEIIHCIACGQGCFDNLFKEKAIQCICNPKVGHEKKYRQQLAAVPRKVLVVGGGAAGLSAALAAAECGHKVTLYEKSTRLGGQLYLAGAPPGRDEFIKLANDLANNVIARGIQLKTGTKVDVRIIEMETPDEVILATGAVPLTPPIAGVTLPNVVQAWDVLLNKVSVGKRVVVIGGGAVGVETALFVAEQGTLSGDALKFLFTNQAEDPDVLYKLATRGTKEIVLIEMLPAIGKDIGMSTRWTMMQDISRAGVSMLKDTKALEITSTGVKIESDGQVTELPADTVVLAGGAKPYNPLQEILEQRAIPYQVVGDAFKIGLVSDAVHQGFACGKRISVAE</sequence>
<gene>
    <name evidence="12" type="ORF">SAMN05660330_03820</name>
</gene>
<dbReference type="GO" id="GO:0046872">
    <property type="term" value="F:metal ion binding"/>
    <property type="evidence" value="ECO:0007669"/>
    <property type="project" value="UniProtKB-KW"/>
</dbReference>
<dbReference type="OrthoDB" id="9784632at2"/>
<dbReference type="Pfam" id="PF00724">
    <property type="entry name" value="Oxidored_FMN"/>
    <property type="match status" value="1"/>
</dbReference>
<feature type="domain" description="FAD/NAD(P)-binding" evidence="11">
    <location>
        <begin position="380"/>
        <end position="631"/>
    </location>
</feature>
<feature type="domain" description="NADH:flavin oxidoreductase/NADH oxidase N-terminal" evidence="10">
    <location>
        <begin position="5"/>
        <end position="335"/>
    </location>
</feature>
<dbReference type="Gene3D" id="3.40.50.720">
    <property type="entry name" value="NAD(P)-binding Rossmann-like Domain"/>
    <property type="match status" value="1"/>
</dbReference>
<dbReference type="GO" id="GO:0010181">
    <property type="term" value="F:FMN binding"/>
    <property type="evidence" value="ECO:0007669"/>
    <property type="project" value="InterPro"/>
</dbReference>
<dbReference type="Pfam" id="PF07992">
    <property type="entry name" value="Pyr_redox_2"/>
    <property type="match status" value="1"/>
</dbReference>
<evidence type="ECO:0000259" key="11">
    <source>
        <dbReference type="Pfam" id="PF07992"/>
    </source>
</evidence>
<keyword evidence="9" id="KW-0411">Iron-sulfur</keyword>
<dbReference type="InterPro" id="IPR036188">
    <property type="entry name" value="FAD/NAD-bd_sf"/>
</dbReference>
<keyword evidence="4" id="KW-0285">Flavoprotein</keyword>
<dbReference type="InterPro" id="IPR013785">
    <property type="entry name" value="Aldolase_TIM"/>
</dbReference>
<dbReference type="SUPFAM" id="SSF51395">
    <property type="entry name" value="FMN-linked oxidoreductases"/>
    <property type="match status" value="1"/>
</dbReference>